<feature type="compositionally biased region" description="Basic and acidic residues" evidence="1">
    <location>
        <begin position="857"/>
        <end position="879"/>
    </location>
</feature>
<proteinExistence type="predicted"/>
<gene>
    <name evidence="2" type="ORF">ACOC_LOCUS2657</name>
</gene>
<dbReference type="Proteomes" id="UP000267027">
    <property type="component" value="Unassembled WGS sequence"/>
</dbReference>
<keyword evidence="3" id="KW-1185">Reference proteome</keyword>
<feature type="region of interest" description="Disordered" evidence="1">
    <location>
        <begin position="855"/>
        <end position="879"/>
    </location>
</feature>
<protein>
    <submittedName>
        <fullName evidence="4">Breast cancer type 1 susceptibility protein homolog</fullName>
    </submittedName>
</protein>
<reference evidence="2 3" key="2">
    <citation type="submission" date="2018-11" db="EMBL/GenBank/DDBJ databases">
        <authorList>
            <consortium name="Pathogen Informatics"/>
        </authorList>
    </citation>
    <scope>NUCLEOTIDE SEQUENCE [LARGE SCALE GENOMIC DNA]</scope>
    <source>
        <strain evidence="2 3">Costa Rica</strain>
    </source>
</reference>
<reference evidence="4" key="1">
    <citation type="submission" date="2017-02" db="UniProtKB">
        <authorList>
            <consortium name="WormBaseParasite"/>
        </authorList>
    </citation>
    <scope>IDENTIFICATION</scope>
</reference>
<feature type="compositionally biased region" description="Acidic residues" evidence="1">
    <location>
        <begin position="1143"/>
        <end position="1153"/>
    </location>
</feature>
<dbReference type="EMBL" id="UYYA01000574">
    <property type="protein sequence ID" value="VDM54242.1"/>
    <property type="molecule type" value="Genomic_DNA"/>
</dbReference>
<feature type="region of interest" description="Disordered" evidence="1">
    <location>
        <begin position="1131"/>
        <end position="1180"/>
    </location>
</feature>
<evidence type="ECO:0000313" key="4">
    <source>
        <dbReference type="WBParaSite" id="ACOC_0000265601-mRNA-1"/>
    </source>
</evidence>
<dbReference type="STRING" id="334426.A0A0R3PEW3"/>
<evidence type="ECO:0000313" key="2">
    <source>
        <dbReference type="EMBL" id="VDM54242.1"/>
    </source>
</evidence>
<feature type="compositionally biased region" description="Basic and acidic residues" evidence="1">
    <location>
        <begin position="138"/>
        <end position="149"/>
    </location>
</feature>
<name>A0A0R3PEW3_ANGCS</name>
<dbReference type="WBParaSite" id="ACOC_0000265601-mRNA-1">
    <property type="protein sequence ID" value="ACOC_0000265601-mRNA-1"/>
    <property type="gene ID" value="ACOC_0000265601"/>
</dbReference>
<evidence type="ECO:0000256" key="1">
    <source>
        <dbReference type="SAM" id="MobiDB-lite"/>
    </source>
</evidence>
<accession>A0A0R3PEW3</accession>
<sequence>MGIAVRLLRKKEFGHIRLELEEKMNEEAKPMERSLIESFVRIRKSELPHSTENIGSDRWERSKIGDIARLVGKYDDSACERLNEKIDEERNLEMETSYIPPVVHATGKSIPRPTSYMRSSIKKWKDAWKMKKFSDQGKNKCAEAQKENDDTVSPLSTQSSESGSFVTQTAILPHTPKRSSHIKQPSPIIKYLSDETEKLLKRRARKLKHSFQHDDLITTDDLKSSSVSQQNETDSVGFKMSETSGYELKFDEKSIEEILNPANESNLAVEQSFSDVAELKAIAMPRDDVEQFRSTNARPPVMKLKIKAQSDESTLPHADFMFTQGVSLTDVKGDSGSLSQDWSIPKRSDKEKGAEFLFQSTNSAGEAWCFSGVSFGSDTAHQFLSVTENVSSCGAQEENENGSMLVICKEKFCGDHIDEEKETEEAQTVENVGLRSEGHTGRMSTGRVAKTITSAEEQSIRKEMVDKDESEEHSTEGALQMIKNEERLDVSLSVDGRRKHSVSKPAASRRIAFLLDEERKSPTIAVPDKCPFSCIPSTETSTKKKKNIPKALTIPDRINSRFGDPSVLLSETNVSANITAQESFVEIVSPLKRPHSVSICMKVNSPSLPCLNTGTPSEKESLFTFKKTPPIPKRGLKEVSAWEQKQYQIGNNEVSLPTNSNVETEEEKPKPSVKCKAISQLDILGKKKECVKIPERGKSLQKVEDSATKQDNKVCKEGVNEANQQLITMKEMKKEDPITFFNIKDWDEKVGQGVFEKPSDLNVTDCDRSNSRNTGQNTMKRFEALSLESLINDGKKEDSRKKANQITSKKEGSKVTAACNRFSVINETFTSGKQLDRGDPEPLEVDEVFQNVSGDKGVSENIKESHSKRDVGEEETRRTDVQRDDILEEMQIVESTKRLCAESSDEISTYDVTVVAVNKKYETVATETSEFSEYVTSMNDDEKKMDSRCVLEEKTLAKTPGVIRSRYSKRDKLMKQSSQEKEIITIETKECKQSSKSTGKEIALLIQAEEVTSTVVLSSMSDIHIRKARLTKAQKFPDTPVLKGNKSVVCTSTLEETVGHHYKTAPTAKTDVVNDLCKQELFVTDNDSRSSVDINELLKDGDLENTGLIADVRSSDDIALSKRLGVESISETTKNFEGKPNDQESELTTELCEESQIPPTTARRESRSVDSTLNSKQETKKPKLIAVTRSDVVFLPPAQSFTTATTVLHKRDDKSTSVVELVVPSSEARAYDDDTVSSSTTLEWKVGEDKSDENARLNVAVPNAPNVSWAWKKARKLIEKNKNLSSQNEVCAELPISEANVSPCGLCSQIFSNAVRGNTAIVPSLVMRPASDDQSMAVVDKSCALLWKPLMDDRKCCIFDYFILNNDNKEMKTWSFVVESTDVSCTLEVISQAEEKFIAISSSDATTVLTKPVLMKDTYLVEIKEISFGKWHDGGTDDFVSSLSVAKIKEDNHEYYKVSQRLTLKHVEGITSNNYAINEDDVGKVMMKRIGTLKSMHLMQNPSH</sequence>
<feature type="compositionally biased region" description="Polar residues" evidence="1">
    <location>
        <begin position="151"/>
        <end position="165"/>
    </location>
</feature>
<organism evidence="4">
    <name type="scientific">Angiostrongylus costaricensis</name>
    <name type="common">Nematode worm</name>
    <dbReference type="NCBI Taxonomy" id="334426"/>
    <lineage>
        <taxon>Eukaryota</taxon>
        <taxon>Metazoa</taxon>
        <taxon>Ecdysozoa</taxon>
        <taxon>Nematoda</taxon>
        <taxon>Chromadorea</taxon>
        <taxon>Rhabditida</taxon>
        <taxon>Rhabditina</taxon>
        <taxon>Rhabditomorpha</taxon>
        <taxon>Strongyloidea</taxon>
        <taxon>Metastrongylidae</taxon>
        <taxon>Angiostrongylus</taxon>
    </lineage>
</organism>
<evidence type="ECO:0000313" key="3">
    <source>
        <dbReference type="Proteomes" id="UP000267027"/>
    </source>
</evidence>
<feature type="region of interest" description="Disordered" evidence="1">
    <location>
        <begin position="138"/>
        <end position="165"/>
    </location>
</feature>